<keyword evidence="2" id="KW-1185">Reference proteome</keyword>
<dbReference type="GO" id="GO:0004655">
    <property type="term" value="F:porphobilinogen synthase activity"/>
    <property type="evidence" value="ECO:0007669"/>
    <property type="project" value="UniProtKB-EC"/>
</dbReference>
<accession>A0ABM9X541</accession>
<name>A0ABM9X541_9RHOB</name>
<dbReference type="EMBL" id="ABID01000003">
    <property type="protein sequence ID" value="EDQ04541.1"/>
    <property type="molecule type" value="Genomic_DNA"/>
</dbReference>
<comment type="caution">
    <text evidence="1">The sequence shown here is derived from an EMBL/GenBank/DDBJ whole genome shotgun (WGS) entry which is preliminary data.</text>
</comment>
<reference evidence="1 2" key="1">
    <citation type="submission" date="2007-11" db="EMBL/GenBank/DDBJ databases">
        <authorList>
            <person name="Wagner-Dobler I."/>
            <person name="Ferriera S."/>
            <person name="Johnson J."/>
            <person name="Kravitz S."/>
            <person name="Beeson K."/>
            <person name="Sutton G."/>
            <person name="Rogers Y.-H."/>
            <person name="Friedman R."/>
            <person name="Frazier M."/>
            <person name="Venter J.C."/>
        </authorList>
    </citation>
    <scope>NUCLEOTIDE SEQUENCE [LARGE SCALE GENOMIC DNA]</scope>
    <source>
        <strain evidence="1 2">HEL-45</strain>
    </source>
</reference>
<dbReference type="Proteomes" id="UP000003257">
    <property type="component" value="Unassembled WGS sequence"/>
</dbReference>
<keyword evidence="1" id="KW-0456">Lyase</keyword>
<evidence type="ECO:0000313" key="1">
    <source>
        <dbReference type="EMBL" id="EDQ04541.1"/>
    </source>
</evidence>
<gene>
    <name evidence="1" type="ORF">OIHEL45_12610</name>
</gene>
<dbReference type="EC" id="4.2.1.24" evidence="1"/>
<evidence type="ECO:0000313" key="2">
    <source>
        <dbReference type="Proteomes" id="UP000003257"/>
    </source>
</evidence>
<sequence>MTKRMIMRNLALKLGKPAGRQPILYRQIK</sequence>
<protein>
    <submittedName>
        <fullName evidence="1">Delta-aminolevulinic acid dehydratase</fullName>
        <ecNumber evidence="1">4.2.1.24</ecNumber>
    </submittedName>
</protein>
<proteinExistence type="predicted"/>
<organism evidence="1 2">
    <name type="scientific">Sulfitobacter indolifex HEL-45</name>
    <dbReference type="NCBI Taxonomy" id="391624"/>
    <lineage>
        <taxon>Bacteria</taxon>
        <taxon>Pseudomonadati</taxon>
        <taxon>Pseudomonadota</taxon>
        <taxon>Alphaproteobacteria</taxon>
        <taxon>Rhodobacterales</taxon>
        <taxon>Roseobacteraceae</taxon>
        <taxon>Sulfitobacter</taxon>
    </lineage>
</organism>